<dbReference type="InterPro" id="IPR040198">
    <property type="entry name" value="Fido_containing"/>
</dbReference>
<dbReference type="InterPro" id="IPR025230">
    <property type="entry name" value="DUF4172"/>
</dbReference>
<dbReference type="InterPro" id="IPR003812">
    <property type="entry name" value="Fido"/>
</dbReference>
<dbReference type="Gene3D" id="1.10.3290.10">
    <property type="entry name" value="Fido-like domain"/>
    <property type="match status" value="1"/>
</dbReference>
<dbReference type="Pfam" id="PF02661">
    <property type="entry name" value="Fic"/>
    <property type="match status" value="1"/>
</dbReference>
<dbReference type="InterPro" id="IPR036388">
    <property type="entry name" value="WH-like_DNA-bd_sf"/>
</dbReference>
<dbReference type="PANTHER" id="PTHR13504:SF33">
    <property type="entry name" value="FIC FAMILY PROTEIN"/>
    <property type="match status" value="1"/>
</dbReference>
<evidence type="ECO:0000259" key="1">
    <source>
        <dbReference type="PROSITE" id="PS51459"/>
    </source>
</evidence>
<dbReference type="Pfam" id="PF13776">
    <property type="entry name" value="DUF4172"/>
    <property type="match status" value="1"/>
</dbReference>
<sequence length="369" mass="41875">MSYNWQQSDWPDFKYDVSVAQDALFTFAEKTGQVSGIIKSLPDNIQTDTIIDLMVSEAIKTSEIEGEYLSRSDVMSSIRHNLGLDTDTTPTADRRAKGAADLMVDVRNSYQEPLTTEKLFQWHEMLLGGQRRKIDVGMWRTHEEPMQVISGPIGKWKIHFEAPASDKVSEEMARFIDWFNNTSPEGKEAIKNPVLRSAIAHLYFESIHPFEDGNGRIGRAIAEKTLSQGLGRPVLLSLSETIEAKKKDYYKALQSAQKTNEITNWIIYFSNVVLEAQTRAEKNIDFILNKTKLFDRFKDQLNDRHLKVIRRMLDAGLNGFEGGMSAKKYVAITKTSTATATRDLKFLSDIGMLKQIGGGRSTKYEINFR</sequence>
<reference evidence="2" key="1">
    <citation type="submission" date="2018-06" db="EMBL/GenBank/DDBJ databases">
        <authorList>
            <person name="Zhirakovskaya E."/>
        </authorList>
    </citation>
    <scope>NUCLEOTIDE SEQUENCE</scope>
</reference>
<proteinExistence type="predicted"/>
<dbReference type="InterPro" id="IPR036597">
    <property type="entry name" value="Fido-like_dom_sf"/>
</dbReference>
<evidence type="ECO:0000313" key="2">
    <source>
        <dbReference type="EMBL" id="VAW87574.1"/>
    </source>
</evidence>
<feature type="domain" description="Fido" evidence="1">
    <location>
        <begin position="114"/>
        <end position="271"/>
    </location>
</feature>
<organism evidence="2">
    <name type="scientific">hydrothermal vent metagenome</name>
    <dbReference type="NCBI Taxonomy" id="652676"/>
    <lineage>
        <taxon>unclassified sequences</taxon>
        <taxon>metagenomes</taxon>
        <taxon>ecological metagenomes</taxon>
    </lineage>
</organism>
<dbReference type="AlphaFoldDB" id="A0A3B1A1H4"/>
<dbReference type="Gene3D" id="1.10.10.10">
    <property type="entry name" value="Winged helix-like DNA-binding domain superfamily/Winged helix DNA-binding domain"/>
    <property type="match status" value="1"/>
</dbReference>
<dbReference type="EMBL" id="UOFO01000127">
    <property type="protein sequence ID" value="VAW87574.1"/>
    <property type="molecule type" value="Genomic_DNA"/>
</dbReference>
<gene>
    <name evidence="2" type="ORF">MNBD_GAMMA16-1422</name>
</gene>
<protein>
    <submittedName>
        <fullName evidence="2">Fic domain protein, PA0574 type</fullName>
    </submittedName>
</protein>
<dbReference type="PANTHER" id="PTHR13504">
    <property type="entry name" value="FIDO DOMAIN-CONTAINING PROTEIN DDB_G0283145"/>
    <property type="match status" value="1"/>
</dbReference>
<accession>A0A3B1A1H4</accession>
<name>A0A3B1A1H4_9ZZZZ</name>
<dbReference type="PROSITE" id="PS51459">
    <property type="entry name" value="FIDO"/>
    <property type="match status" value="1"/>
</dbReference>
<dbReference type="SUPFAM" id="SSF140931">
    <property type="entry name" value="Fic-like"/>
    <property type="match status" value="1"/>
</dbReference>